<dbReference type="NCBIfam" id="TIGR01069">
    <property type="entry name" value="mutS2"/>
    <property type="match status" value="1"/>
</dbReference>
<evidence type="ECO:0000256" key="3">
    <source>
        <dbReference type="ARBA" id="ARBA00022801"/>
    </source>
</evidence>
<protein>
    <submittedName>
        <fullName evidence="10">DNA mismatch repair protein MutS</fullName>
    </submittedName>
</protein>
<dbReference type="GO" id="GO:0140664">
    <property type="term" value="F:ATP-dependent DNA damage sensor activity"/>
    <property type="evidence" value="ECO:0007669"/>
    <property type="project" value="InterPro"/>
</dbReference>
<dbReference type="InterPro" id="IPR027417">
    <property type="entry name" value="P-loop_NTPase"/>
</dbReference>
<dbReference type="RefSeq" id="WP_025694543.1">
    <property type="nucleotide sequence ID" value="NZ_ASQQ01000139.1"/>
</dbReference>
<dbReference type="Gene3D" id="3.40.50.300">
    <property type="entry name" value="P-loop containing nucleotide triphosphate hydrolases"/>
    <property type="match status" value="1"/>
</dbReference>
<dbReference type="FunFam" id="3.40.50.300:FF:000830">
    <property type="entry name" value="Endonuclease MutS2"/>
    <property type="match status" value="1"/>
</dbReference>
<dbReference type="GO" id="GO:0030983">
    <property type="term" value="F:mismatched DNA binding"/>
    <property type="evidence" value="ECO:0007669"/>
    <property type="project" value="InterPro"/>
</dbReference>
<dbReference type="InterPro" id="IPR005747">
    <property type="entry name" value="MutS2"/>
</dbReference>
<dbReference type="OrthoDB" id="9808166at2"/>
<proteinExistence type="predicted"/>
<dbReference type="InterPro" id="IPR045076">
    <property type="entry name" value="MutS"/>
</dbReference>
<dbReference type="GO" id="GO:0006298">
    <property type="term" value="P:mismatch repair"/>
    <property type="evidence" value="ECO:0007669"/>
    <property type="project" value="InterPro"/>
</dbReference>
<feature type="compositionally biased region" description="Basic and acidic residues" evidence="7">
    <location>
        <begin position="524"/>
        <end position="551"/>
    </location>
</feature>
<keyword evidence="2" id="KW-0547">Nucleotide-binding</keyword>
<dbReference type="InterPro" id="IPR036187">
    <property type="entry name" value="DNA_mismatch_repair_MutS_sf"/>
</dbReference>
<feature type="region of interest" description="Disordered" evidence="7">
    <location>
        <begin position="524"/>
        <end position="554"/>
    </location>
</feature>
<name>A0A0F7CK14_PAEDU</name>
<evidence type="ECO:0000259" key="9">
    <source>
        <dbReference type="SMART" id="SM00534"/>
    </source>
</evidence>
<evidence type="ECO:0000256" key="2">
    <source>
        <dbReference type="ARBA" id="ARBA00022741"/>
    </source>
</evidence>
<dbReference type="EMBL" id="CP011114">
    <property type="protein sequence ID" value="AKG36866.1"/>
    <property type="molecule type" value="Genomic_DNA"/>
</dbReference>
<accession>A0A0F7CK14</accession>
<keyword evidence="5" id="KW-0694">RNA-binding</keyword>
<dbReference type="PANTHER" id="PTHR48466:SF2">
    <property type="entry name" value="OS10G0509000 PROTEIN"/>
    <property type="match status" value="1"/>
</dbReference>
<dbReference type="PIRSF" id="PIRSF005814">
    <property type="entry name" value="MutS_YshD"/>
    <property type="match status" value="1"/>
</dbReference>
<evidence type="ECO:0000256" key="4">
    <source>
        <dbReference type="ARBA" id="ARBA00022840"/>
    </source>
</evidence>
<dbReference type="AlphaFoldDB" id="A0A0F7CK14"/>
<reference evidence="10 11" key="2">
    <citation type="journal article" date="2016" name="Genome Announc.">
        <title>Genome Sequence of a Gram-Positive Diazotroph, Paenibacillus durus Type Strain ATCC 35681.</title>
        <authorList>
            <person name="Halim M.A."/>
            <person name="Rahman A.Y."/>
            <person name="Sim K.S."/>
            <person name="Yam H.C."/>
            <person name="Rahim A.A."/>
            <person name="Ghazali A.H."/>
            <person name="Najimudin N."/>
        </authorList>
    </citation>
    <scope>NUCLEOTIDE SEQUENCE [LARGE SCALE GENOMIC DNA]</scope>
    <source>
        <strain evidence="10 11">ATCC 35681</strain>
    </source>
</reference>
<evidence type="ECO:0000259" key="8">
    <source>
        <dbReference type="SMART" id="SM00533"/>
    </source>
</evidence>
<dbReference type="GO" id="GO:0019843">
    <property type="term" value="F:rRNA binding"/>
    <property type="evidence" value="ECO:0007669"/>
    <property type="project" value="UniProtKB-KW"/>
</dbReference>
<evidence type="ECO:0000256" key="1">
    <source>
        <dbReference type="ARBA" id="ARBA00022730"/>
    </source>
</evidence>
<dbReference type="SMART" id="SM00534">
    <property type="entry name" value="MUTSac"/>
    <property type="match status" value="1"/>
</dbReference>
<dbReference type="InterPro" id="IPR007696">
    <property type="entry name" value="DNA_mismatch_repair_MutS_core"/>
</dbReference>
<feature type="domain" description="DNA mismatch repair protein MutS core" evidence="8">
    <location>
        <begin position="5"/>
        <end position="308"/>
    </location>
</feature>
<gene>
    <name evidence="10" type="ORF">VK70_22070</name>
</gene>
<keyword evidence="6" id="KW-0238">DNA-binding</keyword>
<dbReference type="SUPFAM" id="SSF48334">
    <property type="entry name" value="DNA repair protein MutS, domain III"/>
    <property type="match status" value="1"/>
</dbReference>
<dbReference type="SMART" id="SM00533">
    <property type="entry name" value="MUTSd"/>
    <property type="match status" value="1"/>
</dbReference>
<keyword evidence="3" id="KW-0378">Hydrolase</keyword>
<dbReference type="Proteomes" id="UP000034189">
    <property type="component" value="Chromosome"/>
</dbReference>
<keyword evidence="4" id="KW-0067">ATP-binding</keyword>
<evidence type="ECO:0000256" key="7">
    <source>
        <dbReference type="SAM" id="MobiDB-lite"/>
    </source>
</evidence>
<organism evidence="10 11">
    <name type="scientific">Paenibacillus durus ATCC 35681</name>
    <dbReference type="NCBI Taxonomy" id="1333534"/>
    <lineage>
        <taxon>Bacteria</taxon>
        <taxon>Bacillati</taxon>
        <taxon>Bacillota</taxon>
        <taxon>Bacilli</taxon>
        <taxon>Bacillales</taxon>
        <taxon>Paenibacillaceae</taxon>
        <taxon>Paenibacillus</taxon>
    </lineage>
</organism>
<dbReference type="PATRIC" id="fig|1333534.5.peg.4845"/>
<dbReference type="HOGENOM" id="CLU_011252_3_1_9"/>
<dbReference type="InterPro" id="IPR000432">
    <property type="entry name" value="DNA_mismatch_repair_MutS_C"/>
</dbReference>
<dbReference type="GO" id="GO:0045910">
    <property type="term" value="P:negative regulation of DNA recombination"/>
    <property type="evidence" value="ECO:0007669"/>
    <property type="project" value="InterPro"/>
</dbReference>
<dbReference type="Pfam" id="PF00488">
    <property type="entry name" value="MutS_V"/>
    <property type="match status" value="1"/>
</dbReference>
<keyword evidence="1" id="KW-0699">rRNA-binding</keyword>
<dbReference type="SUPFAM" id="SSF52540">
    <property type="entry name" value="P-loop containing nucleoside triphosphate hydrolases"/>
    <property type="match status" value="1"/>
</dbReference>
<evidence type="ECO:0000256" key="6">
    <source>
        <dbReference type="ARBA" id="ARBA00023125"/>
    </source>
</evidence>
<feature type="domain" description="DNA mismatch repair proteins mutS family" evidence="9">
    <location>
        <begin position="319"/>
        <end position="504"/>
    </location>
</feature>
<dbReference type="GO" id="GO:0016887">
    <property type="term" value="F:ATP hydrolysis activity"/>
    <property type="evidence" value="ECO:0007669"/>
    <property type="project" value="InterPro"/>
</dbReference>
<evidence type="ECO:0000256" key="5">
    <source>
        <dbReference type="ARBA" id="ARBA00022884"/>
    </source>
</evidence>
<dbReference type="PANTHER" id="PTHR48466">
    <property type="entry name" value="OS10G0509000 PROTEIN-RELATED"/>
    <property type="match status" value="1"/>
</dbReference>
<evidence type="ECO:0000313" key="10">
    <source>
        <dbReference type="EMBL" id="AKG36866.1"/>
    </source>
</evidence>
<dbReference type="GO" id="GO:0004519">
    <property type="term" value="F:endonuclease activity"/>
    <property type="evidence" value="ECO:0007669"/>
    <property type="project" value="InterPro"/>
</dbReference>
<sequence length="651" mass="72587">MHLQSRQTLEYHLIKEELGRYAVSYVGKALIAELAPMTELTAIHRAVEETAEAKELVIRGSSVPIPSLEGIEWVISLLGTGYLFNEQDFTSVGVFLNSCSQLRKYMASKETAPRIGAYASSLAELKTVKAEIERCIRFGVIDDGASKGLEKVRKRLRVTKERLLKKIESVMSRHQSILQENLYSQRGGRYVIPVKREYHKQVKGSVLDQSTSGQTVYVEPEEVAALQGELEMLSAEEAREEGIILSMLTGLIEREQDALRLNIEITGVYDFIFAKAKYAAVIGGEAVTFNDRGDLRLCGARHPMLAGMVPIHVEFGKGYRSLVITGPNTGGKTVVLKTVGLLVLMAQSGLLIPADKESRLPVFADVMSVIGDGQSLTQSLSTFSAQMKGVDEMLRAAGPNILLLIDELAAGTDPGEGIALSIAILEELSRKGANIIVTTHFNELKVFASAAPQFQNARMEFDPSTLRPLYKLTIGEAGHSYALQIAEKLGIDARVIERSRQIAGGQSRGQLGEQEMRLWYDHEGREEEKEAAEMAESKRQHAEEGHKDRQVQPHSFEVGDAVYVSSLGRTGIVYEKRNARGMVGVMVQKHKLQINHKRLKPYLSKDELYPENYDLDIVLETKEDRKKRNLMRRKHVEGVMIIKEKERNDRE</sequence>
<reference evidence="10 11" key="1">
    <citation type="submission" date="2015-03" db="EMBL/GenBank/DDBJ databases">
        <authorList>
            <person name="Abdul Halim M."/>
        </authorList>
    </citation>
    <scope>NUCLEOTIDE SEQUENCE [LARGE SCALE GENOMIC DNA]</scope>
    <source>
        <strain evidence="10 11">ATCC 35681</strain>
    </source>
</reference>
<evidence type="ECO:0000313" key="11">
    <source>
        <dbReference type="Proteomes" id="UP000034189"/>
    </source>
</evidence>
<dbReference type="GO" id="GO:0005524">
    <property type="term" value="F:ATP binding"/>
    <property type="evidence" value="ECO:0007669"/>
    <property type="project" value="UniProtKB-KW"/>
</dbReference>